<comment type="caution">
    <text evidence="7">The sequence shown here is derived from an EMBL/GenBank/DDBJ whole genome shotgun (WGS) entry which is preliminary data.</text>
</comment>
<evidence type="ECO:0000313" key="8">
    <source>
        <dbReference type="Proteomes" id="UP001642540"/>
    </source>
</evidence>
<keyword evidence="8" id="KW-1185">Reference proteome</keyword>
<dbReference type="Pfam" id="PF03647">
    <property type="entry name" value="Tmemb_14"/>
    <property type="match status" value="1"/>
</dbReference>
<evidence type="ECO:0000256" key="3">
    <source>
        <dbReference type="ARBA" id="ARBA00022692"/>
    </source>
</evidence>
<dbReference type="EMBL" id="CAXLJM020000051">
    <property type="protein sequence ID" value="CAL8115796.1"/>
    <property type="molecule type" value="Genomic_DNA"/>
</dbReference>
<comment type="subcellular location">
    <subcellularLocation>
        <location evidence="1">Membrane</location>
    </subcellularLocation>
</comment>
<name>A0ABP1R430_9HEXA</name>
<keyword evidence="4 6" id="KW-1133">Transmembrane helix</keyword>
<keyword evidence="5 6" id="KW-0472">Membrane</keyword>
<reference evidence="7 8" key="1">
    <citation type="submission" date="2024-08" db="EMBL/GenBank/DDBJ databases">
        <authorList>
            <person name="Cucini C."/>
            <person name="Frati F."/>
        </authorList>
    </citation>
    <scope>NUCLEOTIDE SEQUENCE [LARGE SCALE GENOMIC DNA]</scope>
</reference>
<protein>
    <recommendedName>
        <fullName evidence="9">Transmembrane protein 14C</fullName>
    </recommendedName>
</protein>
<dbReference type="Gene3D" id="1.10.10.1740">
    <property type="entry name" value="Transmembrane protein 14-like"/>
    <property type="match status" value="1"/>
</dbReference>
<evidence type="ECO:0000256" key="4">
    <source>
        <dbReference type="ARBA" id="ARBA00022989"/>
    </source>
</evidence>
<evidence type="ECO:0000256" key="5">
    <source>
        <dbReference type="ARBA" id="ARBA00023136"/>
    </source>
</evidence>
<comment type="similarity">
    <text evidence="2">Belongs to the TMEM14 family.</text>
</comment>
<evidence type="ECO:0000256" key="6">
    <source>
        <dbReference type="SAM" id="Phobius"/>
    </source>
</evidence>
<proteinExistence type="inferred from homology"/>
<feature type="transmembrane region" description="Helical" evidence="6">
    <location>
        <begin position="29"/>
        <end position="46"/>
    </location>
</feature>
<organism evidence="7 8">
    <name type="scientific">Orchesella dallaii</name>
    <dbReference type="NCBI Taxonomy" id="48710"/>
    <lineage>
        <taxon>Eukaryota</taxon>
        <taxon>Metazoa</taxon>
        <taxon>Ecdysozoa</taxon>
        <taxon>Arthropoda</taxon>
        <taxon>Hexapoda</taxon>
        <taxon>Collembola</taxon>
        <taxon>Entomobryomorpha</taxon>
        <taxon>Entomobryoidea</taxon>
        <taxon>Orchesellidae</taxon>
        <taxon>Orchesellinae</taxon>
        <taxon>Orchesella</taxon>
    </lineage>
</organism>
<evidence type="ECO:0000256" key="2">
    <source>
        <dbReference type="ARBA" id="ARBA00007590"/>
    </source>
</evidence>
<feature type="transmembrane region" description="Helical" evidence="6">
    <location>
        <begin position="79"/>
        <end position="98"/>
    </location>
</feature>
<evidence type="ECO:0000256" key="1">
    <source>
        <dbReference type="ARBA" id="ARBA00004370"/>
    </source>
</evidence>
<dbReference type="Proteomes" id="UP001642540">
    <property type="component" value="Unassembled WGS sequence"/>
</dbReference>
<evidence type="ECO:0000313" key="7">
    <source>
        <dbReference type="EMBL" id="CAL8115796.1"/>
    </source>
</evidence>
<feature type="transmembrane region" description="Helical" evidence="6">
    <location>
        <begin position="5"/>
        <end position="23"/>
    </location>
</feature>
<dbReference type="PANTHER" id="PTHR12668:SF43">
    <property type="entry name" value="TRANSMEMBRANE PROTEIN 14 HOMOLOG"/>
    <property type="match status" value="1"/>
</dbReference>
<accession>A0ABP1R430</accession>
<evidence type="ECO:0008006" key="9">
    <source>
        <dbReference type="Google" id="ProtNLM"/>
    </source>
</evidence>
<gene>
    <name evidence="7" type="ORF">ODALV1_LOCUS17018</name>
</gene>
<sequence length="106" mass="10840">MGIDFLAYGYAALVATGGVVGYAKAGSTASLGVGILFGAVLAYGAYQSSQNPSNYLVGLGASALLAGVMGNRYYHSGKFMPAGMIAAVSTAMVLRYVVRSFAIKQQ</sequence>
<dbReference type="InterPro" id="IPR044890">
    <property type="entry name" value="TMEM14_sf"/>
</dbReference>
<dbReference type="PANTHER" id="PTHR12668">
    <property type="entry name" value="TRANSMEMBRANE PROTEIN 14, 15"/>
    <property type="match status" value="1"/>
</dbReference>
<keyword evidence="3 6" id="KW-0812">Transmembrane</keyword>
<dbReference type="InterPro" id="IPR005349">
    <property type="entry name" value="TMEM14"/>
</dbReference>